<organism evidence="1 2">
    <name type="scientific">Diversispora epigaea</name>
    <dbReference type="NCBI Taxonomy" id="1348612"/>
    <lineage>
        <taxon>Eukaryota</taxon>
        <taxon>Fungi</taxon>
        <taxon>Fungi incertae sedis</taxon>
        <taxon>Mucoromycota</taxon>
        <taxon>Glomeromycotina</taxon>
        <taxon>Glomeromycetes</taxon>
        <taxon>Diversisporales</taxon>
        <taxon>Diversisporaceae</taxon>
        <taxon>Diversispora</taxon>
    </lineage>
</organism>
<evidence type="ECO:0000313" key="1">
    <source>
        <dbReference type="EMBL" id="RHZ75575.1"/>
    </source>
</evidence>
<dbReference type="OrthoDB" id="2434387at2759"/>
<evidence type="ECO:0000313" key="2">
    <source>
        <dbReference type="Proteomes" id="UP000266861"/>
    </source>
</evidence>
<dbReference type="Proteomes" id="UP000266861">
    <property type="component" value="Unassembled WGS sequence"/>
</dbReference>
<reference evidence="1 2" key="1">
    <citation type="submission" date="2018-08" db="EMBL/GenBank/DDBJ databases">
        <title>Genome and evolution of the arbuscular mycorrhizal fungus Diversispora epigaea (formerly Glomus versiforme) and its bacterial endosymbionts.</title>
        <authorList>
            <person name="Sun X."/>
            <person name="Fei Z."/>
            <person name="Harrison M."/>
        </authorList>
    </citation>
    <scope>NUCLEOTIDE SEQUENCE [LARGE SCALE GENOMIC DNA]</scope>
    <source>
        <strain evidence="1 2">IT104</strain>
    </source>
</reference>
<sequence length="117" mass="13820">MSNTITLYFQETSENPPYSKYFQFFPCENWSLHHYVSLVIDNYKSAEKREAHRTFFNILHNINNNHLISQEVRNIAQNLIKVGACYLRSSRSPACAEMDAFITYALVNFMEFFDTNF</sequence>
<comment type="caution">
    <text evidence="1">The sequence shown here is derived from an EMBL/GenBank/DDBJ whole genome shotgun (WGS) entry which is preliminary data.</text>
</comment>
<protein>
    <submittedName>
        <fullName evidence="1">Uncharacterized protein</fullName>
    </submittedName>
</protein>
<dbReference type="EMBL" id="PQFF01000197">
    <property type="protein sequence ID" value="RHZ75575.1"/>
    <property type="molecule type" value="Genomic_DNA"/>
</dbReference>
<gene>
    <name evidence="1" type="ORF">Glove_212g76</name>
</gene>
<proteinExistence type="predicted"/>
<dbReference type="AlphaFoldDB" id="A0A397IIA8"/>
<keyword evidence="2" id="KW-1185">Reference proteome</keyword>
<name>A0A397IIA8_9GLOM</name>
<accession>A0A397IIA8</accession>